<feature type="transmembrane region" description="Helical" evidence="12">
    <location>
        <begin position="87"/>
        <end position="109"/>
    </location>
</feature>
<accession>A0A6J7E395</accession>
<evidence type="ECO:0000256" key="2">
    <source>
        <dbReference type="ARBA" id="ARBA00010621"/>
    </source>
</evidence>
<gene>
    <name evidence="13" type="ORF">UFOPK3401_01043</name>
</gene>
<evidence type="ECO:0000256" key="6">
    <source>
        <dbReference type="ARBA" id="ARBA00022692"/>
    </source>
</evidence>
<proteinExistence type="inferred from homology"/>
<comment type="catalytic activity">
    <reaction evidence="11">
        <text>di-trans,octa-cis-undecaprenyl diphosphate + H2O = di-trans,octa-cis-undecaprenyl phosphate + phosphate + H(+)</text>
        <dbReference type="Rhea" id="RHEA:28094"/>
        <dbReference type="ChEBI" id="CHEBI:15377"/>
        <dbReference type="ChEBI" id="CHEBI:15378"/>
        <dbReference type="ChEBI" id="CHEBI:43474"/>
        <dbReference type="ChEBI" id="CHEBI:58405"/>
        <dbReference type="ChEBI" id="CHEBI:60392"/>
        <dbReference type="EC" id="3.6.1.27"/>
    </reaction>
</comment>
<evidence type="ECO:0000256" key="8">
    <source>
        <dbReference type="ARBA" id="ARBA00022989"/>
    </source>
</evidence>
<evidence type="ECO:0000256" key="12">
    <source>
        <dbReference type="SAM" id="Phobius"/>
    </source>
</evidence>
<dbReference type="AlphaFoldDB" id="A0A6J7E395"/>
<dbReference type="GO" id="GO:0050380">
    <property type="term" value="F:undecaprenyl-diphosphatase activity"/>
    <property type="evidence" value="ECO:0007669"/>
    <property type="project" value="UniProtKB-EC"/>
</dbReference>
<evidence type="ECO:0000256" key="10">
    <source>
        <dbReference type="ARBA" id="ARBA00032707"/>
    </source>
</evidence>
<organism evidence="13">
    <name type="scientific">freshwater metagenome</name>
    <dbReference type="NCBI Taxonomy" id="449393"/>
    <lineage>
        <taxon>unclassified sequences</taxon>
        <taxon>metagenomes</taxon>
        <taxon>ecological metagenomes</taxon>
    </lineage>
</organism>
<evidence type="ECO:0000313" key="13">
    <source>
        <dbReference type="EMBL" id="CAB4875304.1"/>
    </source>
</evidence>
<evidence type="ECO:0000256" key="11">
    <source>
        <dbReference type="ARBA" id="ARBA00047594"/>
    </source>
</evidence>
<keyword evidence="5" id="KW-1003">Cell membrane</keyword>
<protein>
    <recommendedName>
        <fullName evidence="4">Undecaprenyl-diphosphatase</fullName>
        <ecNumber evidence="3">3.6.1.27</ecNumber>
    </recommendedName>
    <alternativeName>
        <fullName evidence="10">Undecaprenyl pyrophosphate phosphatase</fullName>
    </alternativeName>
</protein>
<feature type="transmembrane region" description="Helical" evidence="12">
    <location>
        <begin position="40"/>
        <end position="60"/>
    </location>
</feature>
<dbReference type="Pfam" id="PF02673">
    <property type="entry name" value="BacA"/>
    <property type="match status" value="1"/>
</dbReference>
<dbReference type="PANTHER" id="PTHR30622:SF4">
    <property type="entry name" value="UNDECAPRENYL-DIPHOSPHATASE"/>
    <property type="match status" value="1"/>
</dbReference>
<evidence type="ECO:0000256" key="5">
    <source>
        <dbReference type="ARBA" id="ARBA00022475"/>
    </source>
</evidence>
<dbReference type="EMBL" id="CAFBLM010000047">
    <property type="protein sequence ID" value="CAB4875304.1"/>
    <property type="molecule type" value="Genomic_DNA"/>
</dbReference>
<dbReference type="EC" id="3.6.1.27" evidence="3"/>
<feature type="transmembrane region" description="Helical" evidence="12">
    <location>
        <begin position="186"/>
        <end position="204"/>
    </location>
</feature>
<keyword evidence="8 12" id="KW-1133">Transmembrane helix</keyword>
<evidence type="ECO:0000256" key="1">
    <source>
        <dbReference type="ARBA" id="ARBA00004651"/>
    </source>
</evidence>
<feature type="transmembrane region" description="Helical" evidence="12">
    <location>
        <begin position="115"/>
        <end position="133"/>
    </location>
</feature>
<dbReference type="GO" id="GO:0005886">
    <property type="term" value="C:plasma membrane"/>
    <property type="evidence" value="ECO:0007669"/>
    <property type="project" value="UniProtKB-SubCell"/>
</dbReference>
<keyword evidence="9 12" id="KW-0472">Membrane</keyword>
<sequence>MGYLEAIFLGVLQGLTEFLPISSSAHLAIFPQLFGLEDPGASFTAVTQIGTELAVLLFFWRDIVQILKAWSASLFDKSRRSDLDARMGWYVIIGTLPIAIAGVAFQSTIKSTFRSLWLIAIMLIVFGLILGFADRINKGLKTEADLNVKDSILYGLGQMLALIPGVSRSGATISVGLFRGYRRDVATRYAFLLAIPAVLASGIFELKDVSLSDSPGLPKTVLATVIAFAVGYATIGWLLKYLRSNSYLPFVIYRIALGTLVLVLLATGVLHSMIGA</sequence>
<reference evidence="13" key="1">
    <citation type="submission" date="2020-05" db="EMBL/GenBank/DDBJ databases">
        <authorList>
            <person name="Chiriac C."/>
            <person name="Salcher M."/>
            <person name="Ghai R."/>
            <person name="Kavagutti S V."/>
        </authorList>
    </citation>
    <scope>NUCLEOTIDE SEQUENCE</scope>
</reference>
<dbReference type="PANTHER" id="PTHR30622">
    <property type="entry name" value="UNDECAPRENYL-DIPHOSPHATASE"/>
    <property type="match status" value="1"/>
</dbReference>
<evidence type="ECO:0000256" key="4">
    <source>
        <dbReference type="ARBA" id="ARBA00021581"/>
    </source>
</evidence>
<comment type="similarity">
    <text evidence="2">Belongs to the UppP family.</text>
</comment>
<dbReference type="HAMAP" id="MF_01006">
    <property type="entry name" value="Undec_diphosphatase"/>
    <property type="match status" value="1"/>
</dbReference>
<evidence type="ECO:0000256" key="9">
    <source>
        <dbReference type="ARBA" id="ARBA00023136"/>
    </source>
</evidence>
<evidence type="ECO:0000256" key="3">
    <source>
        <dbReference type="ARBA" id="ARBA00012374"/>
    </source>
</evidence>
<dbReference type="NCBIfam" id="NF001392">
    <property type="entry name" value="PRK00281.2-1"/>
    <property type="match status" value="1"/>
</dbReference>
<dbReference type="InterPro" id="IPR003824">
    <property type="entry name" value="UppP"/>
</dbReference>
<feature type="transmembrane region" description="Helical" evidence="12">
    <location>
        <begin position="216"/>
        <end position="239"/>
    </location>
</feature>
<evidence type="ECO:0000256" key="7">
    <source>
        <dbReference type="ARBA" id="ARBA00022801"/>
    </source>
</evidence>
<keyword evidence="7" id="KW-0378">Hydrolase</keyword>
<dbReference type="NCBIfam" id="TIGR00753">
    <property type="entry name" value="undec_PP_bacA"/>
    <property type="match status" value="1"/>
</dbReference>
<keyword evidence="6 12" id="KW-0812">Transmembrane</keyword>
<comment type="subcellular location">
    <subcellularLocation>
        <location evidence="1">Cell membrane</location>
        <topology evidence="1">Multi-pass membrane protein</topology>
    </subcellularLocation>
</comment>
<name>A0A6J7E395_9ZZZZ</name>
<feature type="transmembrane region" description="Helical" evidence="12">
    <location>
        <begin position="251"/>
        <end position="274"/>
    </location>
</feature>